<organism evidence="2 3">
    <name type="scientific">Saccharomonospora cyanea NA-134</name>
    <dbReference type="NCBI Taxonomy" id="882082"/>
    <lineage>
        <taxon>Bacteria</taxon>
        <taxon>Bacillati</taxon>
        <taxon>Actinomycetota</taxon>
        <taxon>Actinomycetes</taxon>
        <taxon>Pseudonocardiales</taxon>
        <taxon>Pseudonocardiaceae</taxon>
        <taxon>Saccharomonospora</taxon>
    </lineage>
</organism>
<reference evidence="2 3" key="1">
    <citation type="submission" date="2011-11" db="EMBL/GenBank/DDBJ databases">
        <title>The Noncontiguous Finished sequence of Saccharomonospora cyanea NA-134.</title>
        <authorList>
            <consortium name="US DOE Joint Genome Institute"/>
            <person name="Lucas S."/>
            <person name="Han J."/>
            <person name="Lapidus A."/>
            <person name="Cheng J.-F."/>
            <person name="Goodwin L."/>
            <person name="Pitluck S."/>
            <person name="Peters L."/>
            <person name="Ovchinnikova G."/>
            <person name="Lu M."/>
            <person name="Detter J.C."/>
            <person name="Han C."/>
            <person name="Tapia R."/>
            <person name="Land M."/>
            <person name="Hauser L."/>
            <person name="Kyrpides N."/>
            <person name="Ivanova N."/>
            <person name="Pagani I."/>
            <person name="Brambilla E.-M."/>
            <person name="Klenk H.-P."/>
            <person name="Woyke T."/>
        </authorList>
    </citation>
    <scope>NUCLEOTIDE SEQUENCE [LARGE SCALE GENOMIC DNA]</scope>
    <source>
        <strain evidence="2 3">NA-134</strain>
    </source>
</reference>
<dbReference type="CDD" id="cd16325">
    <property type="entry name" value="LolA"/>
    <property type="match status" value="1"/>
</dbReference>
<dbReference type="PANTHER" id="PTHR37507:SF2">
    <property type="entry name" value="SPORULATION PROTEIN YDCC"/>
    <property type="match status" value="1"/>
</dbReference>
<dbReference type="InterPro" id="IPR004564">
    <property type="entry name" value="OM_lipoprot_carrier_LolA-like"/>
</dbReference>
<proteinExistence type="predicted"/>
<dbReference type="HOGENOM" id="CLU_057675_0_0_11"/>
<dbReference type="SUPFAM" id="SSF89392">
    <property type="entry name" value="Prokaryotic lipoproteins and lipoprotein localization factors"/>
    <property type="match status" value="1"/>
</dbReference>
<keyword evidence="2" id="KW-0449">Lipoprotein</keyword>
<dbReference type="InterPro" id="IPR052944">
    <property type="entry name" value="Sporulation_related"/>
</dbReference>
<accession>H5XK13</accession>
<protein>
    <submittedName>
        <fullName evidence="2">Outer membrane lipoprotein-sorting protein</fullName>
    </submittedName>
</protein>
<gene>
    <name evidence="2" type="ORF">SaccyDRAFT_4147</name>
</gene>
<feature type="signal peptide" evidence="1">
    <location>
        <begin position="1"/>
        <end position="23"/>
    </location>
</feature>
<dbReference type="Proteomes" id="UP000002791">
    <property type="component" value="Chromosome"/>
</dbReference>
<name>H5XK13_9PSEU</name>
<dbReference type="PANTHER" id="PTHR37507">
    <property type="entry name" value="SPORULATION PROTEIN YDCC"/>
    <property type="match status" value="1"/>
</dbReference>
<sequence length="338" mass="35418">MIAVSGTTLGAVGLGLLAVPAGAGEAPELPDVEPQSLVESVLRAEPPALSGTITVDNELGIPQLGRSSALAADSGRVYYDGEGRARLALELRGGEHTVVADGTQVWSYDSGRNSASRLHLPDAAAASPGMHDTPTDPATAAQKSLEFARETSTVTVDGTATVADRAAYELVLTPKPTEKTLLRETRIAVDAETRMPLRVSVFTHGDTEPVFSLGFSEIDFGEQPADLFTFTPPESAEVTEISPPHDDRAQAPVDDLRVVGDGWDSVMVARMSDAVRKSDGEEAGELLSNIGTRVNGDYGSGYLVKTRAATALLTDDGRIAVGAVPEQVLADALTRDGR</sequence>
<dbReference type="InterPro" id="IPR029046">
    <property type="entry name" value="LolA/LolB/LppX"/>
</dbReference>
<keyword evidence="1" id="KW-0732">Signal</keyword>
<dbReference type="Gene3D" id="2.50.20.10">
    <property type="entry name" value="Lipoprotein localisation LolA/LolB/LppX"/>
    <property type="match status" value="1"/>
</dbReference>
<evidence type="ECO:0000256" key="1">
    <source>
        <dbReference type="SAM" id="SignalP"/>
    </source>
</evidence>
<keyword evidence="3" id="KW-1185">Reference proteome</keyword>
<dbReference type="eggNOG" id="COG2834">
    <property type="taxonomic scope" value="Bacteria"/>
</dbReference>
<evidence type="ECO:0000313" key="2">
    <source>
        <dbReference type="EMBL" id="EHR62968.1"/>
    </source>
</evidence>
<dbReference type="EMBL" id="CM001440">
    <property type="protein sequence ID" value="EHR62968.1"/>
    <property type="molecule type" value="Genomic_DNA"/>
</dbReference>
<dbReference type="STRING" id="882082.SaccyDRAFT_4147"/>
<feature type="chain" id="PRO_5039417261" evidence="1">
    <location>
        <begin position="24"/>
        <end position="338"/>
    </location>
</feature>
<dbReference type="AlphaFoldDB" id="H5XK13"/>
<evidence type="ECO:0000313" key="3">
    <source>
        <dbReference type="Proteomes" id="UP000002791"/>
    </source>
</evidence>